<dbReference type="EMBL" id="JBHFFA010000004">
    <property type="protein sequence ID" value="KAL2628847.1"/>
    <property type="molecule type" value="Genomic_DNA"/>
</dbReference>
<evidence type="ECO:0000313" key="1">
    <source>
        <dbReference type="EMBL" id="KAL2628847.1"/>
    </source>
</evidence>
<accession>A0ABD1YDN3</accession>
<name>A0ABD1YDN3_9MARC</name>
<organism evidence="1 2">
    <name type="scientific">Riccia fluitans</name>
    <dbReference type="NCBI Taxonomy" id="41844"/>
    <lineage>
        <taxon>Eukaryota</taxon>
        <taxon>Viridiplantae</taxon>
        <taxon>Streptophyta</taxon>
        <taxon>Embryophyta</taxon>
        <taxon>Marchantiophyta</taxon>
        <taxon>Marchantiopsida</taxon>
        <taxon>Marchantiidae</taxon>
        <taxon>Marchantiales</taxon>
        <taxon>Ricciaceae</taxon>
        <taxon>Riccia</taxon>
    </lineage>
</organism>
<gene>
    <name evidence="1" type="ORF">R1flu_013533</name>
</gene>
<dbReference type="AlphaFoldDB" id="A0ABD1YDN3"/>
<evidence type="ECO:0000313" key="2">
    <source>
        <dbReference type="Proteomes" id="UP001605036"/>
    </source>
</evidence>
<reference evidence="1 2" key="1">
    <citation type="submission" date="2024-09" db="EMBL/GenBank/DDBJ databases">
        <title>Chromosome-scale assembly of Riccia fluitans.</title>
        <authorList>
            <person name="Paukszto L."/>
            <person name="Sawicki J."/>
            <person name="Karawczyk K."/>
            <person name="Piernik-Szablinska J."/>
            <person name="Szczecinska M."/>
            <person name="Mazdziarz M."/>
        </authorList>
    </citation>
    <scope>NUCLEOTIDE SEQUENCE [LARGE SCALE GENOMIC DNA]</scope>
    <source>
        <strain evidence="1">Rf_01</strain>
        <tissue evidence="1">Aerial parts of the thallus</tissue>
    </source>
</reference>
<proteinExistence type="predicted"/>
<keyword evidence="2" id="KW-1185">Reference proteome</keyword>
<sequence>MMQKAAAKEREIFSDVCFLRYAERQLTEIREKELEAFSKLDTEERDLRQKVSIIQKKKRSVAESRQR</sequence>
<dbReference type="Proteomes" id="UP001605036">
    <property type="component" value="Unassembled WGS sequence"/>
</dbReference>
<protein>
    <submittedName>
        <fullName evidence="1">Uncharacterized protein</fullName>
    </submittedName>
</protein>
<comment type="caution">
    <text evidence="1">The sequence shown here is derived from an EMBL/GenBank/DDBJ whole genome shotgun (WGS) entry which is preliminary data.</text>
</comment>